<evidence type="ECO:0000256" key="3">
    <source>
        <dbReference type="ARBA" id="ARBA00023002"/>
    </source>
</evidence>
<dbReference type="SUPFAM" id="SSF51735">
    <property type="entry name" value="NAD(P)-binding Rossmann-fold domains"/>
    <property type="match status" value="1"/>
</dbReference>
<dbReference type="GO" id="GO:0016616">
    <property type="term" value="F:oxidoreductase activity, acting on the CH-OH group of donors, NAD or NADP as acceptor"/>
    <property type="evidence" value="ECO:0007669"/>
    <property type="project" value="TreeGrafter"/>
</dbReference>
<keyword evidence="7" id="KW-1185">Reference proteome</keyword>
<evidence type="ECO:0000256" key="2">
    <source>
        <dbReference type="ARBA" id="ARBA00006484"/>
    </source>
</evidence>
<dbReference type="PANTHER" id="PTHR42760">
    <property type="entry name" value="SHORT-CHAIN DEHYDROGENASES/REDUCTASES FAMILY MEMBER"/>
    <property type="match status" value="1"/>
</dbReference>
<accession>A0AA36FQ37</accession>
<protein>
    <recommendedName>
        <fullName evidence="5">3-ketoacyl-[acyl-carrier-protein] reductase beta subunit</fullName>
    </recommendedName>
    <alternativeName>
        <fullName evidence="4">Quinone reductase CBR4</fullName>
    </alternativeName>
</protein>
<proteinExistence type="inferred from homology"/>
<evidence type="ECO:0000256" key="4">
    <source>
        <dbReference type="ARBA" id="ARBA00041580"/>
    </source>
</evidence>
<dbReference type="AlphaFoldDB" id="A0AA36FQ37"/>
<dbReference type="PANTHER" id="PTHR42760:SF133">
    <property type="entry name" value="3-OXOACYL-[ACYL-CARRIER-PROTEIN] REDUCTASE"/>
    <property type="match status" value="1"/>
</dbReference>
<dbReference type="CDD" id="cd05233">
    <property type="entry name" value="SDR_c"/>
    <property type="match status" value="1"/>
</dbReference>
<dbReference type="Gene3D" id="3.40.50.720">
    <property type="entry name" value="NAD(P)-binding Rossmann-like Domain"/>
    <property type="match status" value="1"/>
</dbReference>
<dbReference type="Pfam" id="PF00106">
    <property type="entry name" value="adh_short"/>
    <property type="match status" value="1"/>
</dbReference>
<comment type="pathway">
    <text evidence="1">Lipid metabolism; fatty acid biosynthesis.</text>
</comment>
<dbReference type="Proteomes" id="UP001177023">
    <property type="component" value="Unassembled WGS sequence"/>
</dbReference>
<evidence type="ECO:0000313" key="6">
    <source>
        <dbReference type="EMBL" id="CAJ0557316.1"/>
    </source>
</evidence>
<sequence>MTAAVQTIIEQLGRIDVVVANAGITPPPATLRQIDPDAFDRARSFTGVFNTVHPTIDEVIRNSGHIVVVSSAASKAGVEALGRALRSAVAGYGATAGIAYFGMVDTQLARATLDDDEIGRKLDARLTRSLGHRISRTVPPR</sequence>
<name>A0AA36FQ37_9BILA</name>
<dbReference type="InterPro" id="IPR002347">
    <property type="entry name" value="SDR_fam"/>
</dbReference>
<evidence type="ECO:0000256" key="5">
    <source>
        <dbReference type="ARBA" id="ARBA00041707"/>
    </source>
</evidence>
<evidence type="ECO:0000313" key="7">
    <source>
        <dbReference type="Proteomes" id="UP001177023"/>
    </source>
</evidence>
<comment type="caution">
    <text evidence="6">The sequence shown here is derived from an EMBL/GenBank/DDBJ whole genome shotgun (WGS) entry which is preliminary data.</text>
</comment>
<evidence type="ECO:0000256" key="1">
    <source>
        <dbReference type="ARBA" id="ARBA00005194"/>
    </source>
</evidence>
<gene>
    <name evidence="6" type="ORF">MSPICULIGERA_LOCUS74</name>
</gene>
<organism evidence="6 7">
    <name type="scientific">Mesorhabditis spiculigera</name>
    <dbReference type="NCBI Taxonomy" id="96644"/>
    <lineage>
        <taxon>Eukaryota</taxon>
        <taxon>Metazoa</taxon>
        <taxon>Ecdysozoa</taxon>
        <taxon>Nematoda</taxon>
        <taxon>Chromadorea</taxon>
        <taxon>Rhabditida</taxon>
        <taxon>Rhabditina</taxon>
        <taxon>Rhabditomorpha</taxon>
        <taxon>Rhabditoidea</taxon>
        <taxon>Rhabditidae</taxon>
        <taxon>Mesorhabditinae</taxon>
        <taxon>Mesorhabditis</taxon>
    </lineage>
</organism>
<comment type="similarity">
    <text evidence="2">Belongs to the short-chain dehydrogenases/reductases (SDR) family.</text>
</comment>
<keyword evidence="3" id="KW-0560">Oxidoreductase</keyword>
<feature type="non-terminal residue" evidence="6">
    <location>
        <position position="141"/>
    </location>
</feature>
<dbReference type="EMBL" id="CATQJA010000002">
    <property type="protein sequence ID" value="CAJ0557316.1"/>
    <property type="molecule type" value="Genomic_DNA"/>
</dbReference>
<reference evidence="6" key="1">
    <citation type="submission" date="2023-06" db="EMBL/GenBank/DDBJ databases">
        <authorList>
            <person name="Delattre M."/>
        </authorList>
    </citation>
    <scope>NUCLEOTIDE SEQUENCE</scope>
    <source>
        <strain evidence="6">AF72</strain>
    </source>
</reference>
<dbReference type="InterPro" id="IPR036291">
    <property type="entry name" value="NAD(P)-bd_dom_sf"/>
</dbReference>